<evidence type="ECO:0000256" key="7">
    <source>
        <dbReference type="ARBA" id="ARBA00022837"/>
    </source>
</evidence>
<evidence type="ECO:0000256" key="12">
    <source>
        <dbReference type="RuleBase" id="RU000488"/>
    </source>
</evidence>
<keyword evidence="10 11" id="KW-0472">Membrane</keyword>
<keyword evidence="3 12" id="KW-0813">Transport</keyword>
<dbReference type="Pfam" id="PF00153">
    <property type="entry name" value="Mito_carr"/>
    <property type="match status" value="3"/>
</dbReference>
<dbReference type="Gene3D" id="1.50.40.10">
    <property type="entry name" value="Mitochondrial carrier domain"/>
    <property type="match status" value="1"/>
</dbReference>
<dbReference type="InterPro" id="IPR018108">
    <property type="entry name" value="MCP_transmembrane"/>
</dbReference>
<keyword evidence="8" id="KW-1133">Transmembrane helix</keyword>
<dbReference type="EMBL" id="KT984636">
    <property type="protein sequence ID" value="ANM86856.1"/>
    <property type="molecule type" value="mRNA"/>
</dbReference>
<dbReference type="InterPro" id="IPR051028">
    <property type="entry name" value="Mito_Solute_Carrier"/>
</dbReference>
<evidence type="ECO:0000256" key="10">
    <source>
        <dbReference type="ARBA" id="ARBA00023136"/>
    </source>
</evidence>
<evidence type="ECO:0000256" key="3">
    <source>
        <dbReference type="ARBA" id="ARBA00022448"/>
    </source>
</evidence>
<accession>A0A192ZJG7</accession>
<reference evidence="13" key="1">
    <citation type="journal article" date="2016" name="Mol. Biol. Evol.">
        <title>Novel hydrogenosomes in the microaerophilic jakobid Stygiella incarcerata.</title>
        <authorList>
            <person name="Leger M.M."/>
            <person name="Eme L."/>
            <person name="Hug L.A."/>
            <person name="Roger A.J."/>
        </authorList>
    </citation>
    <scope>NUCLEOTIDE SEQUENCE</scope>
</reference>
<dbReference type="GO" id="GO:0022857">
    <property type="term" value="F:transmembrane transporter activity"/>
    <property type="evidence" value="ECO:0007669"/>
    <property type="project" value="TreeGrafter"/>
</dbReference>
<keyword evidence="4 11" id="KW-0812">Transmembrane</keyword>
<keyword evidence="5" id="KW-0677">Repeat</keyword>
<dbReference type="PANTHER" id="PTHR45678:SF9">
    <property type="entry name" value="CALCIUM-BINDING MITOCHONDRIAL CARRIER PROTEIN ARALAR1"/>
    <property type="match status" value="1"/>
</dbReference>
<keyword evidence="9" id="KW-0496">Mitochondrion</keyword>
<gene>
    <name evidence="13" type="primary">ARALAR</name>
</gene>
<sequence length="281" mass="30465">MSKSAKQFGAGVVAAFAGVAAVYPFDTVKTRLQASKGQYRGMFHCFSHILKTEGVRGLYSGLITQALGKGPEKGLQLMLVDSLKQFWGRYIESPSVVQLLSGACSGAVQVVTTNPMELAKVRLQVQADLPPEQRATSFLGVMRQIGFKNLFQGASACFLRDIPYAAIYYGVYDASKRHLQAIHGGPLLAWHNFAAGMIGGSIASWLTTPADVLKTRLQIQRREANGPAGKKLPGLAATFLDVVRNEGVRSLFKGSAPRVLRSAPQYGVMLLTYEVMKKVLI</sequence>
<dbReference type="GO" id="GO:0005743">
    <property type="term" value="C:mitochondrial inner membrane"/>
    <property type="evidence" value="ECO:0007669"/>
    <property type="project" value="UniProtKB-SubCell"/>
</dbReference>
<evidence type="ECO:0000256" key="2">
    <source>
        <dbReference type="ARBA" id="ARBA00006375"/>
    </source>
</evidence>
<comment type="similarity">
    <text evidence="2 12">Belongs to the mitochondrial carrier (TC 2.A.29) family.</text>
</comment>
<feature type="repeat" description="Solcar" evidence="11">
    <location>
        <begin position="2"/>
        <end position="86"/>
    </location>
</feature>
<dbReference type="PROSITE" id="PS50920">
    <property type="entry name" value="SOLCAR"/>
    <property type="match status" value="3"/>
</dbReference>
<evidence type="ECO:0000256" key="9">
    <source>
        <dbReference type="ARBA" id="ARBA00023128"/>
    </source>
</evidence>
<name>A0A192ZJG7_9EUKA</name>
<dbReference type="AlphaFoldDB" id="A0A192ZJG7"/>
<evidence type="ECO:0000256" key="4">
    <source>
        <dbReference type="ARBA" id="ARBA00022692"/>
    </source>
</evidence>
<keyword evidence="6" id="KW-0999">Mitochondrion inner membrane</keyword>
<comment type="subcellular location">
    <subcellularLocation>
        <location evidence="1">Mitochondrion inner membrane</location>
        <topology evidence="1">Multi-pass membrane protein</topology>
    </subcellularLocation>
</comment>
<evidence type="ECO:0000313" key="13">
    <source>
        <dbReference type="EMBL" id="ANM86856.1"/>
    </source>
</evidence>
<protein>
    <submittedName>
        <fullName evidence="13">Aralar Asp/Glu carrier</fullName>
    </submittedName>
</protein>
<dbReference type="PANTHER" id="PTHR45678">
    <property type="entry name" value="MITOCHONDRIAL 2-OXODICARBOXYLATE CARRIER 1-RELATED"/>
    <property type="match status" value="1"/>
</dbReference>
<evidence type="ECO:0000256" key="5">
    <source>
        <dbReference type="ARBA" id="ARBA00022737"/>
    </source>
</evidence>
<organism evidence="13">
    <name type="scientific">Stygiella incarcerata</name>
    <dbReference type="NCBI Taxonomy" id="1712417"/>
    <lineage>
        <taxon>Eukaryota</taxon>
        <taxon>Discoba</taxon>
        <taxon>Jakobida</taxon>
        <taxon>Andalucina</taxon>
        <taxon>Stygiellidae</taxon>
        <taxon>Stygiella</taxon>
    </lineage>
</organism>
<dbReference type="PRINTS" id="PR00926">
    <property type="entry name" value="MITOCARRIER"/>
</dbReference>
<evidence type="ECO:0000256" key="6">
    <source>
        <dbReference type="ARBA" id="ARBA00022792"/>
    </source>
</evidence>
<dbReference type="InterPro" id="IPR023395">
    <property type="entry name" value="MCP_dom_sf"/>
</dbReference>
<dbReference type="InterPro" id="IPR002067">
    <property type="entry name" value="MCP"/>
</dbReference>
<evidence type="ECO:0000256" key="8">
    <source>
        <dbReference type="ARBA" id="ARBA00022989"/>
    </source>
</evidence>
<feature type="repeat" description="Solcar" evidence="11">
    <location>
        <begin position="93"/>
        <end position="178"/>
    </location>
</feature>
<evidence type="ECO:0000256" key="11">
    <source>
        <dbReference type="PROSITE-ProRule" id="PRU00282"/>
    </source>
</evidence>
<dbReference type="SUPFAM" id="SSF103506">
    <property type="entry name" value="Mitochondrial carrier"/>
    <property type="match status" value="1"/>
</dbReference>
<keyword evidence="7" id="KW-0106">Calcium</keyword>
<feature type="repeat" description="Solcar" evidence="11">
    <location>
        <begin position="187"/>
        <end position="279"/>
    </location>
</feature>
<proteinExistence type="evidence at transcript level"/>
<evidence type="ECO:0000256" key="1">
    <source>
        <dbReference type="ARBA" id="ARBA00004448"/>
    </source>
</evidence>